<evidence type="ECO:0000313" key="3">
    <source>
        <dbReference type="Proteomes" id="UP001418796"/>
    </source>
</evidence>
<reference evidence="2 3" key="1">
    <citation type="submission" date="2024-03" db="EMBL/GenBank/DDBJ databases">
        <title>Bacilli Hybrid Assemblies.</title>
        <authorList>
            <person name="Kovac J."/>
        </authorList>
    </citation>
    <scope>NUCLEOTIDE SEQUENCE [LARGE SCALE GENOMIC DNA]</scope>
    <source>
        <strain evidence="2 3">FSL R7-0666</strain>
    </source>
</reference>
<dbReference type="RefSeq" id="WP_343129779.1">
    <property type="nucleotide sequence ID" value="NZ_JBCITK010000001.1"/>
</dbReference>
<proteinExistence type="predicted"/>
<gene>
    <name evidence="2" type="ORF">MKY91_05930</name>
</gene>
<protein>
    <submittedName>
        <fullName evidence="2">Uncharacterized protein</fullName>
    </submittedName>
</protein>
<dbReference type="Proteomes" id="UP001418796">
    <property type="component" value="Unassembled WGS sequence"/>
</dbReference>
<keyword evidence="1" id="KW-0812">Transmembrane</keyword>
<evidence type="ECO:0000313" key="2">
    <source>
        <dbReference type="EMBL" id="MEN0642697.1"/>
    </source>
</evidence>
<comment type="caution">
    <text evidence="2">The sequence shown here is derived from an EMBL/GenBank/DDBJ whole genome shotgun (WGS) entry which is preliminary data.</text>
</comment>
<keyword evidence="3" id="KW-1185">Reference proteome</keyword>
<dbReference type="EMBL" id="JBCITK010000001">
    <property type="protein sequence ID" value="MEN0642697.1"/>
    <property type="molecule type" value="Genomic_DNA"/>
</dbReference>
<feature type="transmembrane region" description="Helical" evidence="1">
    <location>
        <begin position="130"/>
        <end position="152"/>
    </location>
</feature>
<keyword evidence="1" id="KW-1133">Transmembrane helix</keyword>
<organism evidence="2 3">
    <name type="scientific">Alkalicoccobacillus gibsonii</name>
    <dbReference type="NCBI Taxonomy" id="79881"/>
    <lineage>
        <taxon>Bacteria</taxon>
        <taxon>Bacillati</taxon>
        <taxon>Bacillota</taxon>
        <taxon>Bacilli</taxon>
        <taxon>Bacillales</taxon>
        <taxon>Bacillaceae</taxon>
        <taxon>Alkalicoccobacillus</taxon>
    </lineage>
</organism>
<sequence length="177" mass="20581">MFRSIIVNSYLIHFRFKISQILYKKTLKRKQQLFIESVMKSYYEALIKKNLLTKDGNRGQVSRKGKNLNRLINAFLQEKEREDKQSFFLDVATNWVEGRAKIPHVVSLTSFVLFLLQWSSIFVLGNVSGILAIIYLINFLFLPIIGIFSAIFGLGWKKHLLLLGNIGNIVLIFMVFY</sequence>
<name>A0ABU9VFM3_9BACI</name>
<feature type="transmembrane region" description="Helical" evidence="1">
    <location>
        <begin position="105"/>
        <end position="124"/>
    </location>
</feature>
<keyword evidence="1" id="KW-0472">Membrane</keyword>
<evidence type="ECO:0000256" key="1">
    <source>
        <dbReference type="SAM" id="Phobius"/>
    </source>
</evidence>
<feature type="transmembrane region" description="Helical" evidence="1">
    <location>
        <begin position="159"/>
        <end position="176"/>
    </location>
</feature>
<accession>A0ABU9VFM3</accession>